<keyword evidence="5" id="KW-1185">Reference proteome</keyword>
<comment type="similarity">
    <text evidence="1">Belongs to the TonB-dependent receptor family.</text>
</comment>
<dbReference type="RefSeq" id="WP_338391615.1">
    <property type="nucleotide sequence ID" value="NZ_AP025314.1"/>
</dbReference>
<dbReference type="Gene3D" id="2.60.40.1120">
    <property type="entry name" value="Carboxypeptidase-like, regulatory domain"/>
    <property type="match status" value="1"/>
</dbReference>
<dbReference type="InterPro" id="IPR037066">
    <property type="entry name" value="Plug_dom_sf"/>
</dbReference>
<dbReference type="KEGG" id="fax:FUAX_24680"/>
<feature type="domain" description="TonB-dependent receptor plug" evidence="3">
    <location>
        <begin position="118"/>
        <end position="237"/>
    </location>
</feature>
<organism evidence="4 5">
    <name type="scientific">Fulvitalea axinellae</name>
    <dbReference type="NCBI Taxonomy" id="1182444"/>
    <lineage>
        <taxon>Bacteria</taxon>
        <taxon>Pseudomonadati</taxon>
        <taxon>Bacteroidota</taxon>
        <taxon>Cytophagia</taxon>
        <taxon>Cytophagales</taxon>
        <taxon>Persicobacteraceae</taxon>
        <taxon>Fulvitalea</taxon>
    </lineage>
</organism>
<evidence type="ECO:0000259" key="3">
    <source>
        <dbReference type="Pfam" id="PF07715"/>
    </source>
</evidence>
<evidence type="ECO:0000256" key="1">
    <source>
        <dbReference type="PROSITE-ProRule" id="PRU01360"/>
    </source>
</evidence>
<evidence type="ECO:0000256" key="2">
    <source>
        <dbReference type="SAM" id="SignalP"/>
    </source>
</evidence>
<evidence type="ECO:0000313" key="4">
    <source>
        <dbReference type="EMBL" id="BDD10036.1"/>
    </source>
</evidence>
<keyword evidence="1" id="KW-0998">Cell outer membrane</keyword>
<feature type="chain" id="PRO_5043919504" evidence="2">
    <location>
        <begin position="21"/>
        <end position="998"/>
    </location>
</feature>
<dbReference type="SUPFAM" id="SSF49464">
    <property type="entry name" value="Carboxypeptidase regulatory domain-like"/>
    <property type="match status" value="1"/>
</dbReference>
<keyword evidence="1" id="KW-1134">Transmembrane beta strand</keyword>
<dbReference type="PROSITE" id="PS52016">
    <property type="entry name" value="TONB_DEPENDENT_REC_3"/>
    <property type="match status" value="1"/>
</dbReference>
<evidence type="ECO:0000313" key="5">
    <source>
        <dbReference type="Proteomes" id="UP001348817"/>
    </source>
</evidence>
<dbReference type="NCBIfam" id="TIGR04057">
    <property type="entry name" value="SusC_RagA_signa"/>
    <property type="match status" value="1"/>
</dbReference>
<keyword evidence="2" id="KW-0732">Signal</keyword>
<dbReference type="InterPro" id="IPR023997">
    <property type="entry name" value="TonB-dep_OMP_SusC/RagA_CS"/>
</dbReference>
<dbReference type="InterPro" id="IPR012910">
    <property type="entry name" value="Plug_dom"/>
</dbReference>
<comment type="subcellular location">
    <subcellularLocation>
        <location evidence="1">Cell outer membrane</location>
        <topology evidence="1">Multi-pass membrane protein</topology>
    </subcellularLocation>
</comment>
<name>A0AAU9CM04_9BACT</name>
<dbReference type="NCBIfam" id="TIGR04056">
    <property type="entry name" value="OMP_RagA_SusC"/>
    <property type="match status" value="1"/>
</dbReference>
<dbReference type="InterPro" id="IPR008969">
    <property type="entry name" value="CarboxyPept-like_regulatory"/>
</dbReference>
<protein>
    <submittedName>
        <fullName evidence="4">SusC/RagA family TonB-linked outer membrane protein</fullName>
    </submittedName>
</protein>
<dbReference type="InterPro" id="IPR039426">
    <property type="entry name" value="TonB-dep_rcpt-like"/>
</dbReference>
<dbReference type="InterPro" id="IPR023996">
    <property type="entry name" value="TonB-dep_OMP_SusC/RagA"/>
</dbReference>
<dbReference type="Gene3D" id="2.170.130.10">
    <property type="entry name" value="TonB-dependent receptor, plug domain"/>
    <property type="match status" value="1"/>
</dbReference>
<reference evidence="4 5" key="1">
    <citation type="submission" date="2021-12" db="EMBL/GenBank/DDBJ databases">
        <title>Genome sequencing of bacteria with rrn-lacking chromosome and rrn-plasmid.</title>
        <authorList>
            <person name="Anda M."/>
            <person name="Iwasaki W."/>
        </authorList>
    </citation>
    <scope>NUCLEOTIDE SEQUENCE [LARGE SCALE GENOMIC DNA]</scope>
    <source>
        <strain evidence="4 5">DSM 100852</strain>
    </source>
</reference>
<keyword evidence="1" id="KW-0472">Membrane</keyword>
<keyword evidence="1" id="KW-0813">Transport</keyword>
<proteinExistence type="inferred from homology"/>
<feature type="signal peptide" evidence="2">
    <location>
        <begin position="1"/>
        <end position="20"/>
    </location>
</feature>
<dbReference type="GO" id="GO:0009279">
    <property type="term" value="C:cell outer membrane"/>
    <property type="evidence" value="ECO:0007669"/>
    <property type="project" value="UniProtKB-SubCell"/>
</dbReference>
<dbReference type="SUPFAM" id="SSF56935">
    <property type="entry name" value="Porins"/>
    <property type="match status" value="1"/>
</dbReference>
<gene>
    <name evidence="4" type="ORF">FUAX_24680</name>
</gene>
<dbReference type="EMBL" id="AP025314">
    <property type="protein sequence ID" value="BDD10036.1"/>
    <property type="molecule type" value="Genomic_DNA"/>
</dbReference>
<accession>A0AAU9CM04</accession>
<sequence length="998" mass="110419">MRKLLLFCLAGLMTLTTTFGQENEKTITGNVSGADDKEPIPGVNVTLKGTTIGTVTDIDGNYSLTIPVTKGGTLTFSFIGLATEEVRIGTQKVIDMQMTAELTQLQEVVITGYSQQSKEKLISTIEVLSPTEIEDKPAADVSQLLQGRAAGVVSTIGSGQPGAKTDLIIRGASSISGNNSPLYVIDGIIVENSNQSTITDTEQSPLSQINPDDIESISILKDASATALYGSRGANGVVVITTKKGKAGQTRFGFSGQWGQTVRNKGGFKVMDAFELWTYERAVLEINGYDPDVLRPKSYLTENGDTDWLEEAYQKGQLQRYELSASGGSEHTTYFASLGYYDQSGILIGSDFERYSGRLNINSQLSSTLNMSLNTSLSVADQRNAGNGNTFTSPLLGSWLNRPFDRAYTNGVPTPAGIIGSGVDWQSLSSSNFVREINLRKLTNKTVRSINKFSLSWSPLEDLTLTTNNGYDYLTIKQISYAAPNSYDGQNVKGFLTNVNNINYTLTTSNLINYNYLINDNQELTFLLGFEAQKNVRENFDATGNSVAHPNLRTLDSYARPAGVGGFNTEYFFISYFAQVNYDLLGKYFATGSFRRDGSSRFGSDNRYANFWSVGVSWLMHEEEFISKLDFINTLKIRASTGETGNANIGNFESQALWSGNASYMDNPALVPIQLANPELTWERNTDFNAGIDLGFFERISLSYDFYIRKSKETLLSRPIPATTGYTDVNQNIGSIRNTGHEIILNTKNLTGPITWNTSFNISFNKNEVVDLPGGEPFSNPFTSLQRVEEGHDVRSFYMQKWAGVDRDNGDPLWYKADGTTTNNYNEAARMFVGSATPDFTGGLNNTLAYKGFTFSFFFYFTYGNDVYNSTSRYYDSSGSRFGAVNQTTEAIDFWREDNKGAPRPKPRLSQNTSSLNSSRYLEDGSYIRLRDVTLGYEFDKELIGKIGLNSARVYFQGQNLLTITDYNGIDPEVGVIGTEFFRYPVGKSWSFGLDIRF</sequence>
<dbReference type="AlphaFoldDB" id="A0AAU9CM04"/>
<dbReference type="Proteomes" id="UP001348817">
    <property type="component" value="Chromosome"/>
</dbReference>
<keyword evidence="1" id="KW-0812">Transmembrane</keyword>
<dbReference type="Pfam" id="PF13715">
    <property type="entry name" value="CarbopepD_reg_2"/>
    <property type="match status" value="1"/>
</dbReference>
<dbReference type="Pfam" id="PF07715">
    <property type="entry name" value="Plug"/>
    <property type="match status" value="1"/>
</dbReference>